<dbReference type="InterPro" id="IPR036938">
    <property type="entry name" value="PAP2/HPO_sf"/>
</dbReference>
<evidence type="ECO:0000313" key="3">
    <source>
        <dbReference type="EMBL" id="HIH08678.1"/>
    </source>
</evidence>
<keyword evidence="1" id="KW-0812">Transmembrane</keyword>
<dbReference type="Proteomes" id="UP000577419">
    <property type="component" value="Unassembled WGS sequence"/>
</dbReference>
<keyword evidence="1" id="KW-1133">Transmembrane helix</keyword>
<reference evidence="4" key="2">
    <citation type="submission" date="2021-03" db="EMBL/GenBank/DDBJ databases">
        <authorList>
            <person name="Jaffe A."/>
        </authorList>
    </citation>
    <scope>NUCLEOTIDE SEQUENCE</scope>
    <source>
        <strain evidence="4">RIFCSPHIGHO2_01_FULL_GW2011_AR10_43_9</strain>
    </source>
</reference>
<organism evidence="3 5">
    <name type="scientific">Candidatus Iainarchaeum sp</name>
    <dbReference type="NCBI Taxonomy" id="3101447"/>
    <lineage>
        <taxon>Archaea</taxon>
        <taxon>Candidatus Iainarchaeota</taxon>
        <taxon>Candidatus Iainarchaeia</taxon>
        <taxon>Candidatus Iainarchaeales</taxon>
        <taxon>Candidatus Iainarchaeaceae</taxon>
        <taxon>Candidatus Iainarchaeum</taxon>
    </lineage>
</organism>
<dbReference type="InterPro" id="IPR000326">
    <property type="entry name" value="PAP2/HPO"/>
</dbReference>
<feature type="transmembrane region" description="Helical" evidence="1">
    <location>
        <begin position="130"/>
        <end position="149"/>
    </location>
</feature>
<evidence type="ECO:0000313" key="5">
    <source>
        <dbReference type="Proteomes" id="UP000577419"/>
    </source>
</evidence>
<feature type="transmembrane region" description="Helical" evidence="1">
    <location>
        <begin position="155"/>
        <end position="172"/>
    </location>
</feature>
<dbReference type="PANTHER" id="PTHR14969:SF13">
    <property type="entry name" value="AT30094P"/>
    <property type="match status" value="1"/>
</dbReference>
<evidence type="ECO:0000259" key="2">
    <source>
        <dbReference type="SMART" id="SM00014"/>
    </source>
</evidence>
<reference evidence="5" key="1">
    <citation type="journal article" date="2020" name="bioRxiv">
        <title>A rank-normalized archaeal taxonomy based on genome phylogeny resolves widespread incomplete and uneven classifications.</title>
        <authorList>
            <person name="Rinke C."/>
            <person name="Chuvochina M."/>
            <person name="Mussig A.J."/>
            <person name="Chaumeil P.-A."/>
            <person name="Waite D.W."/>
            <person name="Whitman W.B."/>
            <person name="Parks D.H."/>
            <person name="Hugenholtz P."/>
        </authorList>
    </citation>
    <scope>NUCLEOTIDE SEQUENCE [LARGE SCALE GENOMIC DNA]</scope>
</reference>
<feature type="domain" description="Phosphatidic acid phosphatase type 2/haloperoxidase" evidence="2">
    <location>
        <begin position="57"/>
        <end position="172"/>
    </location>
</feature>
<dbReference type="Proteomes" id="UP000683213">
    <property type="component" value="Unassembled WGS sequence"/>
</dbReference>
<dbReference type="PANTHER" id="PTHR14969">
    <property type="entry name" value="SPHINGOSINE-1-PHOSPHATE PHOSPHOHYDROLASE"/>
    <property type="match status" value="1"/>
</dbReference>
<dbReference type="EMBL" id="JAGVWF010000054">
    <property type="protein sequence ID" value="MBS3059526.1"/>
    <property type="molecule type" value="Genomic_DNA"/>
</dbReference>
<reference evidence="4" key="3">
    <citation type="submission" date="2021-05" db="EMBL/GenBank/DDBJ databases">
        <title>Protein family content uncovers lineage relationships and bacterial pathway maintenance mechanisms in DPANN archaea.</title>
        <authorList>
            <person name="Castelle C.J."/>
            <person name="Meheust R."/>
            <person name="Jaffe A.L."/>
            <person name="Seitz K."/>
            <person name="Gong X."/>
            <person name="Baker B.J."/>
            <person name="Banfield J.F."/>
        </authorList>
    </citation>
    <scope>NUCLEOTIDE SEQUENCE</scope>
    <source>
        <strain evidence="4">RIFCSPHIGHO2_01_FULL_GW2011_AR10_43_9</strain>
    </source>
</reference>
<feature type="transmembrane region" description="Helical" evidence="1">
    <location>
        <begin position="270"/>
        <end position="288"/>
    </location>
</feature>
<feature type="transmembrane region" description="Helical" evidence="1">
    <location>
        <begin position="26"/>
        <end position="49"/>
    </location>
</feature>
<evidence type="ECO:0000313" key="4">
    <source>
        <dbReference type="EMBL" id="MBS3059526.1"/>
    </source>
</evidence>
<dbReference type="Pfam" id="PF01569">
    <property type="entry name" value="PAP2"/>
    <property type="match status" value="1"/>
</dbReference>
<dbReference type="SMART" id="SM00014">
    <property type="entry name" value="acidPPc"/>
    <property type="match status" value="1"/>
</dbReference>
<gene>
    <name evidence="3" type="ORF">HA237_04890</name>
    <name evidence="4" type="ORF">J4224_03845</name>
</gene>
<proteinExistence type="predicted"/>
<evidence type="ECO:0000256" key="1">
    <source>
        <dbReference type="SAM" id="Phobius"/>
    </source>
</evidence>
<dbReference type="SUPFAM" id="SSF48317">
    <property type="entry name" value="Acid phosphatase/Vanadium-dependent haloperoxidase"/>
    <property type="match status" value="1"/>
</dbReference>
<feature type="transmembrane region" description="Helical" evidence="1">
    <location>
        <begin position="56"/>
        <end position="77"/>
    </location>
</feature>
<keyword evidence="1" id="KW-0472">Membrane</keyword>
<name>A0A7J4IT29_9ARCH</name>
<dbReference type="GO" id="GO:0042392">
    <property type="term" value="F:sphingosine-1-phosphate phosphatase activity"/>
    <property type="evidence" value="ECO:0007669"/>
    <property type="project" value="TreeGrafter"/>
</dbReference>
<feature type="transmembrane region" description="Helical" evidence="1">
    <location>
        <begin position="106"/>
        <end position="123"/>
    </location>
</feature>
<feature type="transmembrane region" description="Helical" evidence="1">
    <location>
        <begin position="192"/>
        <end position="212"/>
    </location>
</feature>
<sequence>MSMELQELNEAGLHLAQSFSSPALDLVFSALTVLGNPVFWVFVAALVFWKGEEKESFFLMNMVVFATALVGVLKSFFAVPRPSPENFRVVENLVTVSYGGNNYPDFAFPSGHTTTVTAAAVYLQKFEKKWLKEIFLAIVVAVAFSRMYLGQHFPLDVAGGLVLGVLVGNSNLLIQKRFEKSRFRLTKLREELALFGIIVASVAAIALFEAPIVSLLVLGYYAGFLAFKILGFDSTRLQGSELLKKEALGSAGFLLLVGPALILGEALTQLLLFLFAGLWISLIFPAVYEKVLKKTPSK</sequence>
<accession>A0A7J4IT29</accession>
<comment type="caution">
    <text evidence="3">The sequence shown here is derived from an EMBL/GenBank/DDBJ whole genome shotgun (WGS) entry which is preliminary data.</text>
</comment>
<dbReference type="Gene3D" id="1.20.144.10">
    <property type="entry name" value="Phosphatidic acid phosphatase type 2/haloperoxidase"/>
    <property type="match status" value="1"/>
</dbReference>
<protein>
    <submittedName>
        <fullName evidence="3">Phosphatase PAP2 family protein</fullName>
    </submittedName>
</protein>
<dbReference type="AlphaFoldDB" id="A0A7J4IT29"/>
<dbReference type="EMBL" id="DUFG01000022">
    <property type="protein sequence ID" value="HIH08678.1"/>
    <property type="molecule type" value="Genomic_DNA"/>
</dbReference>